<reference evidence="4" key="2">
    <citation type="submission" date="2019-06" db="EMBL/GenBank/DDBJ databases">
        <title>Co-occurence of chitin degradation, pigmentation and bioactivity in marine Pseudoalteromonas.</title>
        <authorList>
            <person name="Sonnenschein E.C."/>
            <person name="Bech P.K."/>
        </authorList>
    </citation>
    <scope>NUCLEOTIDE SEQUENCE [LARGE SCALE GENOMIC DNA]</scope>
    <source>
        <strain evidence="4">S2676</strain>
    </source>
</reference>
<accession>A0A5S3WS24</accession>
<gene>
    <name evidence="3" type="ORF">CWB99_03020</name>
</gene>
<evidence type="ECO:0000313" key="4">
    <source>
        <dbReference type="Proteomes" id="UP000310249"/>
    </source>
</evidence>
<evidence type="ECO:0000259" key="2">
    <source>
        <dbReference type="Pfam" id="PF05707"/>
    </source>
</evidence>
<dbReference type="InterPro" id="IPR008900">
    <property type="entry name" value="Zot_N"/>
</dbReference>
<dbReference type="InterPro" id="IPR027417">
    <property type="entry name" value="P-loop_NTPase"/>
</dbReference>
<reference evidence="3 4" key="1">
    <citation type="submission" date="2018-01" db="EMBL/GenBank/DDBJ databases">
        <authorList>
            <person name="Paulsen S."/>
            <person name="Gram L.K."/>
        </authorList>
    </citation>
    <scope>NUCLEOTIDE SEQUENCE [LARGE SCALE GENOMIC DNA]</scope>
    <source>
        <strain evidence="3 4">S2676</strain>
    </source>
</reference>
<evidence type="ECO:0000313" key="3">
    <source>
        <dbReference type="EMBL" id="TMP31949.1"/>
    </source>
</evidence>
<name>A0A5S3WS24_9GAMM</name>
<proteinExistence type="predicted"/>
<sequence length="386" mass="43735">MIYGVSGKTGGGKSYECVVNHIIPMITKQKRKIVTNIPLELDVFRAVYGDEIVDLIEVIDGQFHNYGGQRPFSKREHYIQYENWQNEQGNRVAFFIDEAHLAMPSGSTDKSLSEFYDMHRHYGFDIYLITQNFRKIERNIRDLIGTHYRCIKKSFVGENDKYIRKIHSSASCSNSTVVHTEERAYDPKYFSFYKSHTKSGVAVDETTASDTKKWWQNGFVIGGAAMLVLSFGLGVAGVSADDKTNDKPPIKTPVEKPSSELNAGPDNHSQQKNNGVQVASEPVSFSGKHPYYRVDLHISGFAEYTDEYARIVRTYHISASQNGQHMFQMDLRDLALAGYRTIVHNRCSIQIQFGDSYADWITCDAPKIEMMPQDNMPSVDDSMGAE</sequence>
<evidence type="ECO:0000256" key="1">
    <source>
        <dbReference type="SAM" id="MobiDB-lite"/>
    </source>
</evidence>
<dbReference type="SUPFAM" id="SSF52540">
    <property type="entry name" value="P-loop containing nucleoside triphosphate hydrolases"/>
    <property type="match status" value="1"/>
</dbReference>
<dbReference type="Gene3D" id="3.40.50.300">
    <property type="entry name" value="P-loop containing nucleotide triphosphate hydrolases"/>
    <property type="match status" value="1"/>
</dbReference>
<protein>
    <recommendedName>
        <fullName evidence="2">Zona occludens toxin N-terminal domain-containing protein</fullName>
    </recommendedName>
</protein>
<feature type="region of interest" description="Disordered" evidence="1">
    <location>
        <begin position="242"/>
        <end position="278"/>
    </location>
</feature>
<comment type="caution">
    <text evidence="3">The sequence shown here is derived from an EMBL/GenBank/DDBJ whole genome shotgun (WGS) entry which is preliminary data.</text>
</comment>
<dbReference type="RefSeq" id="WP_138552522.1">
    <property type="nucleotide sequence ID" value="NZ_PNCH01000038.1"/>
</dbReference>
<feature type="domain" description="Zona occludens toxin N-terminal" evidence="2">
    <location>
        <begin position="1"/>
        <end position="198"/>
    </location>
</feature>
<feature type="compositionally biased region" description="Polar residues" evidence="1">
    <location>
        <begin position="267"/>
        <end position="277"/>
    </location>
</feature>
<feature type="compositionally biased region" description="Basic and acidic residues" evidence="1">
    <location>
        <begin position="242"/>
        <end position="258"/>
    </location>
</feature>
<dbReference type="OrthoDB" id="8479507at2"/>
<organism evidence="3 4">
    <name type="scientific">Pseudoalteromonas rubra</name>
    <dbReference type="NCBI Taxonomy" id="43658"/>
    <lineage>
        <taxon>Bacteria</taxon>
        <taxon>Pseudomonadati</taxon>
        <taxon>Pseudomonadota</taxon>
        <taxon>Gammaproteobacteria</taxon>
        <taxon>Alteromonadales</taxon>
        <taxon>Pseudoalteromonadaceae</taxon>
        <taxon>Pseudoalteromonas</taxon>
    </lineage>
</organism>
<dbReference type="Pfam" id="PF05707">
    <property type="entry name" value="Zot"/>
    <property type="match status" value="1"/>
</dbReference>
<dbReference type="Proteomes" id="UP000310249">
    <property type="component" value="Unassembled WGS sequence"/>
</dbReference>
<dbReference type="AlphaFoldDB" id="A0A5S3WS24"/>
<dbReference type="EMBL" id="PNCI01000007">
    <property type="protein sequence ID" value="TMP31949.1"/>
    <property type="molecule type" value="Genomic_DNA"/>
</dbReference>